<evidence type="ECO:0000313" key="6">
    <source>
        <dbReference type="RefSeq" id="XP_010417164.1"/>
    </source>
</evidence>
<dbReference type="InterPro" id="IPR001998">
    <property type="entry name" value="Xylose_isomerase"/>
</dbReference>
<keyword evidence="2 4" id="KW-0413">Isomerase</keyword>
<evidence type="ECO:0000313" key="5">
    <source>
        <dbReference type="Proteomes" id="UP000694864"/>
    </source>
</evidence>
<sequence>MAVHLRNLTKTWSYAAAQVKKAMEVTHYLGRENYVFWGGREGYQTLLNTDMGKELYHLFGQGDHGRLVISLVGSTNGNN</sequence>
<comment type="similarity">
    <text evidence="4">Belongs to the xylose isomerase family.</text>
</comment>
<organism evidence="5 6">
    <name type="scientific">Camelina sativa</name>
    <name type="common">False flax</name>
    <name type="synonym">Myagrum sativum</name>
    <dbReference type="NCBI Taxonomy" id="90675"/>
    <lineage>
        <taxon>Eukaryota</taxon>
        <taxon>Viridiplantae</taxon>
        <taxon>Streptophyta</taxon>
        <taxon>Embryophyta</taxon>
        <taxon>Tracheophyta</taxon>
        <taxon>Spermatophyta</taxon>
        <taxon>Magnoliopsida</taxon>
        <taxon>eudicotyledons</taxon>
        <taxon>Gunneridae</taxon>
        <taxon>Pentapetalae</taxon>
        <taxon>rosids</taxon>
        <taxon>malvids</taxon>
        <taxon>Brassicales</taxon>
        <taxon>Brassicaceae</taxon>
        <taxon>Camelineae</taxon>
        <taxon>Camelina</taxon>
    </lineage>
</organism>
<dbReference type="GeneID" id="104702936"/>
<reference evidence="5" key="2">
    <citation type="journal article" date="2014" name="Nat. Commun.">
        <title>The emerging biofuel crop Camelina sativa retains a highly undifferentiated hexaploid genome structure.</title>
        <authorList>
            <person name="Kagale S."/>
            <person name="Koh C."/>
            <person name="Nixon J."/>
            <person name="Bollina V."/>
            <person name="Clarke W.E."/>
            <person name="Tuteja R."/>
            <person name="Spillane C."/>
            <person name="Robinson S.J."/>
            <person name="Links M.G."/>
            <person name="Clarke C."/>
            <person name="Higgins E.E."/>
            <person name="Huebert T."/>
            <person name="Sharpe A.G."/>
            <person name="Parkin I.A."/>
        </authorList>
    </citation>
    <scope>NUCLEOTIDE SEQUENCE [LARGE SCALE GENOMIC DNA]</scope>
    <source>
        <strain evidence="5">r\DH55</strain>
    </source>
</reference>
<keyword evidence="5" id="KW-1185">Reference proteome</keyword>
<evidence type="ECO:0000256" key="2">
    <source>
        <dbReference type="ARBA" id="ARBA00023235"/>
    </source>
</evidence>
<reference evidence="6 7" key="3">
    <citation type="submission" date="2025-05" db="UniProtKB">
        <authorList>
            <consortium name="RefSeq"/>
        </authorList>
    </citation>
    <scope>IDENTIFICATION</scope>
    <source>
        <tissue evidence="6 7">Leaf</tissue>
    </source>
</reference>
<accession>A0ABM0SWK0</accession>
<dbReference type="RefSeq" id="XP_010417164.1">
    <property type="nucleotide sequence ID" value="XM_010418862.2"/>
</dbReference>
<reference evidence="5" key="1">
    <citation type="journal article" date="1997" name="Nucleic Acids Res.">
        <title>tRNAscan-SE: a program for improved detection of transfer RNA genes in genomic sequence.</title>
        <authorList>
            <person name="Lowe T.M."/>
            <person name="Eddy S.R."/>
        </authorList>
    </citation>
    <scope>NUCLEOTIDE SEQUENCE [LARGE SCALE GENOMIC DNA]</scope>
    <source>
        <strain evidence="5">r\DH55</strain>
    </source>
</reference>
<keyword evidence="3 4" id="KW-0119">Carbohydrate metabolism</keyword>
<dbReference type="RefSeq" id="XP_010417165.1">
    <property type="nucleotide sequence ID" value="XM_010418863.2"/>
</dbReference>
<proteinExistence type="inferred from homology"/>
<gene>
    <name evidence="6 7" type="primary">LOC104702936</name>
</gene>
<evidence type="ECO:0000256" key="3">
    <source>
        <dbReference type="ARBA" id="ARBA00023277"/>
    </source>
</evidence>
<dbReference type="Proteomes" id="UP000694864">
    <property type="component" value="Chromosome 7"/>
</dbReference>
<evidence type="ECO:0000313" key="7">
    <source>
        <dbReference type="RefSeq" id="XP_010417165.1"/>
    </source>
</evidence>
<dbReference type="InterPro" id="IPR036237">
    <property type="entry name" value="Xyl_isomerase-like_sf"/>
</dbReference>
<evidence type="ECO:0000256" key="4">
    <source>
        <dbReference type="RuleBase" id="RU000609"/>
    </source>
</evidence>
<dbReference type="SUPFAM" id="SSF51658">
    <property type="entry name" value="Xylose isomerase-like"/>
    <property type="match status" value="1"/>
</dbReference>
<keyword evidence="1 4" id="KW-0479">Metal-binding</keyword>
<dbReference type="PROSITE" id="PS51415">
    <property type="entry name" value="XYLOSE_ISOMERASE"/>
    <property type="match status" value="1"/>
</dbReference>
<comment type="catalytic activity">
    <reaction evidence="4">
        <text>alpha-D-xylose = alpha-D-xylulofuranose</text>
        <dbReference type="Rhea" id="RHEA:22816"/>
        <dbReference type="ChEBI" id="CHEBI:28518"/>
        <dbReference type="ChEBI" id="CHEBI:188998"/>
        <dbReference type="EC" id="5.3.1.5"/>
    </reaction>
</comment>
<protein>
    <recommendedName>
        <fullName evidence="4">Xylose isomerase</fullName>
        <ecNumber evidence="4">5.3.1.5</ecNumber>
    </recommendedName>
</protein>
<dbReference type="PANTHER" id="PTHR48306">
    <property type="entry name" value="XYLOSE ISOMERASE"/>
    <property type="match status" value="1"/>
</dbReference>
<keyword evidence="4" id="KW-0859">Xylose metabolism</keyword>
<dbReference type="PRINTS" id="PR00688">
    <property type="entry name" value="XYLOSISMRASE"/>
</dbReference>
<dbReference type="EC" id="5.3.1.5" evidence="4"/>
<evidence type="ECO:0000256" key="1">
    <source>
        <dbReference type="ARBA" id="ARBA00022723"/>
    </source>
</evidence>
<dbReference type="Gene3D" id="3.20.20.150">
    <property type="entry name" value="Divalent-metal-dependent TIM barrel enzymes"/>
    <property type="match status" value="1"/>
</dbReference>
<dbReference type="PANTHER" id="PTHR48306:SF1">
    <property type="entry name" value="XYLOSE ISOMERASE"/>
    <property type="match status" value="1"/>
</dbReference>
<name>A0ABM0SWK0_CAMSA</name>